<keyword evidence="2" id="KW-1185">Reference proteome</keyword>
<reference evidence="1 2" key="1">
    <citation type="submission" date="2018-12" db="EMBL/GenBank/DDBJ databases">
        <title>Bacillus chawlae sp. nov., Bacillus glennii sp. nov., and Bacillus saganii sp. nov. Isolated from the Vehicle Assembly Building at Kennedy Space Center where the Viking Spacecraft were Assembled.</title>
        <authorList>
            <person name="Seuylemezian A."/>
            <person name="Vaishampayan P."/>
        </authorList>
    </citation>
    <scope>NUCLEOTIDE SEQUENCE [LARGE SCALE GENOMIC DNA]</scope>
    <source>
        <strain evidence="1 2">L5</strain>
    </source>
</reference>
<sequence length="52" mass="6011">MDKETWNRARGWALWKALITYNGNKNSNKTIAQEPCNVINIIVDDYKSGKIQ</sequence>
<dbReference type="Proteomes" id="UP000267430">
    <property type="component" value="Unassembled WGS sequence"/>
</dbReference>
<evidence type="ECO:0000313" key="1">
    <source>
        <dbReference type="EMBL" id="RUQ32734.1"/>
    </source>
</evidence>
<comment type="caution">
    <text evidence="1">The sequence shown here is derived from an EMBL/GenBank/DDBJ whole genome shotgun (WGS) entry which is preliminary data.</text>
</comment>
<protein>
    <submittedName>
        <fullName evidence="1">Aminoglycoside phosphotransferase</fullName>
    </submittedName>
</protein>
<name>A0A3S0UJ02_9BACI</name>
<proteinExistence type="predicted"/>
<keyword evidence="1" id="KW-0808">Transferase</keyword>
<gene>
    <name evidence="1" type="ORF">ELQ35_01200</name>
</gene>
<organism evidence="1 2">
    <name type="scientific">Peribacillus cavernae</name>
    <dbReference type="NCBI Taxonomy" id="1674310"/>
    <lineage>
        <taxon>Bacteria</taxon>
        <taxon>Bacillati</taxon>
        <taxon>Bacillota</taxon>
        <taxon>Bacilli</taxon>
        <taxon>Bacillales</taxon>
        <taxon>Bacillaceae</taxon>
        <taxon>Peribacillus</taxon>
    </lineage>
</organism>
<dbReference type="AlphaFoldDB" id="A0A3S0UJ02"/>
<dbReference type="OrthoDB" id="3806873at2"/>
<evidence type="ECO:0000313" key="2">
    <source>
        <dbReference type="Proteomes" id="UP000267430"/>
    </source>
</evidence>
<dbReference type="EMBL" id="RYZZ01000001">
    <property type="protein sequence ID" value="RUQ32734.1"/>
    <property type="molecule type" value="Genomic_DNA"/>
</dbReference>
<dbReference type="GO" id="GO:0016740">
    <property type="term" value="F:transferase activity"/>
    <property type="evidence" value="ECO:0007669"/>
    <property type="project" value="UniProtKB-KW"/>
</dbReference>
<accession>A0A3S0UJ02</accession>